<dbReference type="InterPro" id="IPR001917">
    <property type="entry name" value="Aminotrans_II_pyridoxalP_BS"/>
</dbReference>
<feature type="region of interest" description="Disordered" evidence="30">
    <location>
        <begin position="1"/>
        <end position="71"/>
    </location>
</feature>
<evidence type="ECO:0000256" key="21">
    <source>
        <dbReference type="ARBA" id="ARBA00023027"/>
    </source>
</evidence>
<evidence type="ECO:0000259" key="31">
    <source>
        <dbReference type="SMART" id="SM00829"/>
    </source>
</evidence>
<dbReference type="Gene3D" id="3.90.1150.10">
    <property type="entry name" value="Aspartate Aminotransferase, domain 1"/>
    <property type="match status" value="1"/>
</dbReference>
<dbReference type="Proteomes" id="UP000438429">
    <property type="component" value="Unassembled WGS sequence"/>
</dbReference>
<name>A0A6A4TRG1_SCOMX</name>
<dbReference type="InterPro" id="IPR015421">
    <property type="entry name" value="PyrdxlP-dep_Trfase_major"/>
</dbReference>
<dbReference type="CDD" id="cd08300">
    <property type="entry name" value="alcohol_DH_class_III"/>
    <property type="match status" value="1"/>
</dbReference>
<dbReference type="InterPro" id="IPR015422">
    <property type="entry name" value="PyrdxlP-dep_Trfase_small"/>
</dbReference>
<keyword evidence="14" id="KW-0479">Metal-binding</keyword>
<evidence type="ECO:0000256" key="19">
    <source>
        <dbReference type="ARBA" id="ARBA00022989"/>
    </source>
</evidence>
<dbReference type="EMBL" id="VEVO01000003">
    <property type="protein sequence ID" value="KAF0044612.1"/>
    <property type="molecule type" value="Genomic_DNA"/>
</dbReference>
<dbReference type="FunFam" id="3.40.640.10:FF:000047">
    <property type="entry name" value="serine palmitoyltransferase 2 isoform X1"/>
    <property type="match status" value="1"/>
</dbReference>
<keyword evidence="21" id="KW-0520">NAD</keyword>
<dbReference type="InterPro" id="IPR004839">
    <property type="entry name" value="Aminotransferase_I/II_large"/>
</dbReference>
<dbReference type="GO" id="GO:0005829">
    <property type="term" value="C:cytosol"/>
    <property type="evidence" value="ECO:0007669"/>
    <property type="project" value="TreeGrafter"/>
</dbReference>
<dbReference type="Pfam" id="PF00107">
    <property type="entry name" value="ADH_zinc_N"/>
    <property type="match status" value="1"/>
</dbReference>
<sequence length="911" mass="99774">MTESAATTPAAAGEAGRRAHNGRKPESNGAAKSLRRRHHERRHKRHCRPGEEEEVEEEEEEEGRTASGDGSLYTRPFVESFEETPMLVAVLTYMGYGVLTIFGYLRDYLRHWKIERCYVAREKEEQKDFVPLYQDFENFYTRNLYMRIRDSWNRPICGVPGAKMDLMERTSFDYNLTFEYTGRVVPDVINLGSYNYLGFAENTGPCADSAAEVTMKYGVGVASTRQEIGNLDTHEEMEKLVAKFLGVESAMAFGMGFATNSTNIPALVGKGCLILSDELNHASLVLGARLSGSTIRVFKHNNMQSLEKLLREAIVLGQPRTHRPWKKILIVVEGIYSMEGSIVRLPEVIALKKRYRAYLYLDEAHSIGALGQRGRGVVDYFGLDPCDVDVMMGTFTKSFGAAGGYIAGKRELIEYLRSHSHSAVYATSMSPPVVEQILTSMKCIMGEDGTTIGCERVRQLAESTVYFRKRLRELGFIIYGNNDSPVVPMMLYMPAKIGAFGREMLKRNIGVVVVGFPATPIIESRARFCISAAHTKDILDRVIKCKAAVAWEPNKPLVMEEIEVAPPQANEVRIKVVATGICHTDSYTLSGSDPEGVFPAVLGHEGAGVVESVGEGVVKFQPGDAVIPLYVPQCGECKFCKNPKTNLCQKIRLTQGKGLMPDGTTRFSCKGKSLFHFMGCSTFSEFTVVAEISLAKVDRRAPLDKVCLLGCGITTGYGAALNTAKVEAGSTCAVFGLGALGLAAVMGCKAAGAARIIGVDLNPDKFPTAREFGATDVVNPKEHDGPIQEVLAGMTDGGVDYSFECVGNVAIMRAALEACHKGWGTSVIIGVAAAGQEISTRPFQLVTGRTWKGTAFGGYKSVDSVPKLVEQYLAKKLKVDEFVTHTLPFEKIADGFDLMRAGQCIRVVLQF</sequence>
<feature type="compositionally biased region" description="Low complexity" evidence="30">
    <location>
        <begin position="1"/>
        <end position="14"/>
    </location>
</feature>
<dbReference type="PANTHER" id="PTHR43880">
    <property type="entry name" value="ALCOHOL DEHYDROGENASE"/>
    <property type="match status" value="1"/>
</dbReference>
<keyword evidence="18" id="KW-0746">Sphingolipid metabolism</keyword>
<evidence type="ECO:0000256" key="4">
    <source>
        <dbReference type="ARBA" id="ARBA00004370"/>
    </source>
</evidence>
<evidence type="ECO:0000256" key="14">
    <source>
        <dbReference type="ARBA" id="ARBA00022723"/>
    </source>
</evidence>
<keyword evidence="17" id="KW-0663">Pyridoxal phosphate</keyword>
<dbReference type="InterPro" id="IPR014183">
    <property type="entry name" value="ADH_3"/>
</dbReference>
<dbReference type="PROSITE" id="PS00059">
    <property type="entry name" value="ADH_ZINC"/>
    <property type="match status" value="1"/>
</dbReference>
<comment type="catalytic activity">
    <reaction evidence="26">
        <text>S-(hydroxymethyl)glutathione + NADP(+) = S-formylglutathione + NADPH + H(+)</text>
        <dbReference type="Rhea" id="RHEA:19981"/>
        <dbReference type="ChEBI" id="CHEBI:15378"/>
        <dbReference type="ChEBI" id="CHEBI:57688"/>
        <dbReference type="ChEBI" id="CHEBI:57783"/>
        <dbReference type="ChEBI" id="CHEBI:58349"/>
        <dbReference type="ChEBI" id="CHEBI:58758"/>
        <dbReference type="EC" id="1.1.1.284"/>
    </reaction>
</comment>
<evidence type="ECO:0000256" key="17">
    <source>
        <dbReference type="ARBA" id="ARBA00022898"/>
    </source>
</evidence>
<evidence type="ECO:0000256" key="25">
    <source>
        <dbReference type="ARBA" id="ARBA00032767"/>
    </source>
</evidence>
<evidence type="ECO:0000256" key="22">
    <source>
        <dbReference type="ARBA" id="ARBA00023098"/>
    </source>
</evidence>
<evidence type="ECO:0000313" key="32">
    <source>
        <dbReference type="EMBL" id="KAF0044612.1"/>
    </source>
</evidence>
<gene>
    <name evidence="32" type="ORF">F2P81_003770</name>
</gene>
<comment type="catalytic activity">
    <reaction evidence="27">
        <text>S-(hydroxymethyl)glutathione + NAD(+) = S-formylglutathione + NADH + H(+)</text>
        <dbReference type="Rhea" id="RHEA:19985"/>
        <dbReference type="ChEBI" id="CHEBI:15378"/>
        <dbReference type="ChEBI" id="CHEBI:57540"/>
        <dbReference type="ChEBI" id="CHEBI:57688"/>
        <dbReference type="ChEBI" id="CHEBI:57945"/>
        <dbReference type="ChEBI" id="CHEBI:58758"/>
        <dbReference type="EC" id="1.1.1.284"/>
    </reaction>
</comment>
<dbReference type="Gene3D" id="3.40.640.10">
    <property type="entry name" value="Type I PLP-dependent aspartate aminotransferase-like (Major domain)"/>
    <property type="match status" value="1"/>
</dbReference>
<evidence type="ECO:0000256" key="9">
    <source>
        <dbReference type="ARBA" id="ARBA00012309"/>
    </source>
</evidence>
<feature type="compositionally biased region" description="Acidic residues" evidence="30">
    <location>
        <begin position="51"/>
        <end position="62"/>
    </location>
</feature>
<comment type="caution">
    <text evidence="32">The sequence shown here is derived from an EMBL/GenBank/DDBJ whole genome shotgun (WGS) entry which is preliminary data.</text>
</comment>
<comment type="cofactor">
    <cofactor evidence="2">
        <name>Zn(2+)</name>
        <dbReference type="ChEBI" id="CHEBI:29105"/>
    </cofactor>
</comment>
<evidence type="ECO:0000313" key="33">
    <source>
        <dbReference type="Proteomes" id="UP000438429"/>
    </source>
</evidence>
<comment type="cofactor">
    <cofactor evidence="1">
        <name>pyridoxal 5'-phosphate</name>
        <dbReference type="ChEBI" id="CHEBI:597326"/>
    </cofactor>
</comment>
<dbReference type="FunFam" id="3.40.50.720:FF:000003">
    <property type="entry name" value="S-(hydroxymethyl)glutathione dehydrogenase"/>
    <property type="match status" value="1"/>
</dbReference>
<evidence type="ECO:0000256" key="16">
    <source>
        <dbReference type="ARBA" id="ARBA00022833"/>
    </source>
</evidence>
<evidence type="ECO:0000256" key="5">
    <source>
        <dbReference type="ARBA" id="ARBA00004760"/>
    </source>
</evidence>
<comment type="similarity">
    <text evidence="8">Belongs to the zinc-containing alcohol dehydrogenase family. Class-III subfamily.</text>
</comment>
<dbReference type="SUPFAM" id="SSF50129">
    <property type="entry name" value="GroES-like"/>
    <property type="match status" value="2"/>
</dbReference>
<evidence type="ECO:0000256" key="6">
    <source>
        <dbReference type="ARBA" id="ARBA00004991"/>
    </source>
</evidence>
<dbReference type="GO" id="GO:0051903">
    <property type="term" value="F:S-(hydroxymethyl)glutathione dehydrogenase [NAD(P)+] activity"/>
    <property type="evidence" value="ECO:0007669"/>
    <property type="project" value="UniProtKB-EC"/>
</dbReference>
<keyword evidence="12" id="KW-0808">Transferase</keyword>
<dbReference type="SUPFAM" id="SSF51735">
    <property type="entry name" value="NAD(P)-binding Rossmann-fold domains"/>
    <property type="match status" value="1"/>
</dbReference>
<dbReference type="EC" id="1.1.1.284" evidence="9"/>
<dbReference type="InterPro" id="IPR002328">
    <property type="entry name" value="ADH_Zn_CS"/>
</dbReference>
<dbReference type="InterPro" id="IPR013154">
    <property type="entry name" value="ADH-like_N"/>
</dbReference>
<dbReference type="AlphaFoldDB" id="A0A6A4TRG1"/>
<keyword evidence="16" id="KW-0862">Zinc</keyword>
<dbReference type="GO" id="GO:0008270">
    <property type="term" value="F:zinc ion binding"/>
    <property type="evidence" value="ECO:0007669"/>
    <property type="project" value="InterPro"/>
</dbReference>
<dbReference type="GO" id="GO:0004022">
    <property type="term" value="F:alcohol dehydrogenase (NAD+) activity"/>
    <property type="evidence" value="ECO:0007669"/>
    <property type="project" value="UniProtKB-EC"/>
</dbReference>
<evidence type="ECO:0000256" key="18">
    <source>
        <dbReference type="ARBA" id="ARBA00022919"/>
    </source>
</evidence>
<dbReference type="NCBIfam" id="TIGR02818">
    <property type="entry name" value="adh_III_F_hyde"/>
    <property type="match status" value="1"/>
</dbReference>
<dbReference type="GO" id="GO:0030170">
    <property type="term" value="F:pyridoxal phosphate binding"/>
    <property type="evidence" value="ECO:0007669"/>
    <property type="project" value="InterPro"/>
</dbReference>
<dbReference type="EC" id="1.1.1.1" evidence="10"/>
<evidence type="ECO:0000256" key="13">
    <source>
        <dbReference type="ARBA" id="ARBA00022692"/>
    </source>
</evidence>
<dbReference type="GO" id="GO:0046294">
    <property type="term" value="P:formaldehyde catabolic process"/>
    <property type="evidence" value="ECO:0007669"/>
    <property type="project" value="InterPro"/>
</dbReference>
<evidence type="ECO:0000256" key="2">
    <source>
        <dbReference type="ARBA" id="ARBA00001947"/>
    </source>
</evidence>
<keyword evidence="15" id="KW-0256">Endoplasmic reticulum</keyword>
<evidence type="ECO:0000256" key="1">
    <source>
        <dbReference type="ARBA" id="ARBA00001933"/>
    </source>
</evidence>
<evidence type="ECO:0000256" key="26">
    <source>
        <dbReference type="ARBA" id="ARBA00047793"/>
    </source>
</evidence>
<feature type="compositionally biased region" description="Basic residues" evidence="30">
    <location>
        <begin position="33"/>
        <end position="47"/>
    </location>
</feature>
<dbReference type="EC" id="2.3.1.50" evidence="11"/>
<keyword evidence="13" id="KW-0812">Transmembrane</keyword>
<dbReference type="Pfam" id="PF00155">
    <property type="entry name" value="Aminotran_1_2"/>
    <property type="match status" value="1"/>
</dbReference>
<comment type="catalytic activity">
    <reaction evidence="29">
        <text>a primary alcohol + NAD(+) = an aldehyde + NADH + H(+)</text>
        <dbReference type="Rhea" id="RHEA:10736"/>
        <dbReference type="ChEBI" id="CHEBI:15378"/>
        <dbReference type="ChEBI" id="CHEBI:15734"/>
        <dbReference type="ChEBI" id="CHEBI:17478"/>
        <dbReference type="ChEBI" id="CHEBI:57540"/>
        <dbReference type="ChEBI" id="CHEBI:57945"/>
        <dbReference type="EC" id="1.1.1.1"/>
    </reaction>
</comment>
<evidence type="ECO:0000256" key="3">
    <source>
        <dbReference type="ARBA" id="ARBA00004240"/>
    </source>
</evidence>
<dbReference type="PANTHER" id="PTHR43880:SF21">
    <property type="entry name" value="S-(HYDROXYMETHYL)GLUTATHIONE DEHYDROGENASE"/>
    <property type="match status" value="1"/>
</dbReference>
<evidence type="ECO:0000256" key="8">
    <source>
        <dbReference type="ARBA" id="ARBA00010902"/>
    </source>
</evidence>
<feature type="domain" description="Enoyl reductase (ER)" evidence="31">
    <location>
        <begin position="552"/>
        <end position="909"/>
    </location>
</feature>
<dbReference type="CDD" id="cd06454">
    <property type="entry name" value="KBL_like"/>
    <property type="match status" value="1"/>
</dbReference>
<dbReference type="InterPro" id="IPR020843">
    <property type="entry name" value="ER"/>
</dbReference>
<dbReference type="InterPro" id="IPR036291">
    <property type="entry name" value="NAD(P)-bd_dom_sf"/>
</dbReference>
<dbReference type="GO" id="GO:0016020">
    <property type="term" value="C:membrane"/>
    <property type="evidence" value="ECO:0007669"/>
    <property type="project" value="UniProtKB-SubCell"/>
</dbReference>
<dbReference type="GO" id="GO:0006665">
    <property type="term" value="P:sphingolipid metabolic process"/>
    <property type="evidence" value="ECO:0007669"/>
    <property type="project" value="UniProtKB-KW"/>
</dbReference>
<comment type="catalytic activity">
    <reaction evidence="28">
        <text>a secondary alcohol + NAD(+) = a ketone + NADH + H(+)</text>
        <dbReference type="Rhea" id="RHEA:10740"/>
        <dbReference type="ChEBI" id="CHEBI:15378"/>
        <dbReference type="ChEBI" id="CHEBI:17087"/>
        <dbReference type="ChEBI" id="CHEBI:35681"/>
        <dbReference type="ChEBI" id="CHEBI:57540"/>
        <dbReference type="ChEBI" id="CHEBI:57945"/>
        <dbReference type="EC" id="1.1.1.1"/>
    </reaction>
</comment>
<dbReference type="PROSITE" id="PS00599">
    <property type="entry name" value="AA_TRANSFER_CLASS_2"/>
    <property type="match status" value="1"/>
</dbReference>
<keyword evidence="24" id="KW-0012">Acyltransferase</keyword>
<evidence type="ECO:0000256" key="12">
    <source>
        <dbReference type="ARBA" id="ARBA00022679"/>
    </source>
</evidence>
<evidence type="ECO:0000256" key="15">
    <source>
        <dbReference type="ARBA" id="ARBA00022824"/>
    </source>
</evidence>
<evidence type="ECO:0000256" key="7">
    <source>
        <dbReference type="ARBA" id="ARBA00008392"/>
    </source>
</evidence>
<keyword evidence="23" id="KW-0472">Membrane</keyword>
<keyword evidence="19" id="KW-1133">Transmembrane helix</keyword>
<comment type="pathway">
    <text evidence="6">Sphingolipid metabolism.</text>
</comment>
<dbReference type="GO" id="GO:0004758">
    <property type="term" value="F:serine C-palmitoyltransferase activity"/>
    <property type="evidence" value="ECO:0007669"/>
    <property type="project" value="UniProtKB-EC"/>
</dbReference>
<dbReference type="Pfam" id="PF08240">
    <property type="entry name" value="ADH_N"/>
    <property type="match status" value="1"/>
</dbReference>
<evidence type="ECO:0000256" key="11">
    <source>
        <dbReference type="ARBA" id="ARBA00013220"/>
    </source>
</evidence>
<dbReference type="InterPro" id="IPR013149">
    <property type="entry name" value="ADH-like_C"/>
</dbReference>
<organism evidence="32 33">
    <name type="scientific">Scophthalmus maximus</name>
    <name type="common">Turbot</name>
    <name type="synonym">Psetta maxima</name>
    <dbReference type="NCBI Taxonomy" id="52904"/>
    <lineage>
        <taxon>Eukaryota</taxon>
        <taxon>Metazoa</taxon>
        <taxon>Chordata</taxon>
        <taxon>Craniata</taxon>
        <taxon>Vertebrata</taxon>
        <taxon>Euteleostomi</taxon>
        <taxon>Actinopterygii</taxon>
        <taxon>Neopterygii</taxon>
        <taxon>Teleostei</taxon>
        <taxon>Neoteleostei</taxon>
        <taxon>Acanthomorphata</taxon>
        <taxon>Carangaria</taxon>
        <taxon>Pleuronectiformes</taxon>
        <taxon>Pleuronectoidei</taxon>
        <taxon>Scophthalmidae</taxon>
        <taxon>Scophthalmus</taxon>
    </lineage>
</organism>
<evidence type="ECO:0000256" key="29">
    <source>
        <dbReference type="ARBA" id="ARBA00049243"/>
    </source>
</evidence>
<evidence type="ECO:0000256" key="27">
    <source>
        <dbReference type="ARBA" id="ARBA00048110"/>
    </source>
</evidence>
<dbReference type="FunFam" id="3.90.180.10:FF:000001">
    <property type="entry name" value="S-(hydroxymethyl)glutathione dehydrogenase"/>
    <property type="match status" value="1"/>
</dbReference>
<dbReference type="GO" id="GO:0005783">
    <property type="term" value="C:endoplasmic reticulum"/>
    <property type="evidence" value="ECO:0007669"/>
    <property type="project" value="UniProtKB-SubCell"/>
</dbReference>
<dbReference type="SMART" id="SM00829">
    <property type="entry name" value="PKS_ER"/>
    <property type="match status" value="1"/>
</dbReference>
<evidence type="ECO:0000256" key="30">
    <source>
        <dbReference type="SAM" id="MobiDB-lite"/>
    </source>
</evidence>
<comment type="pathway">
    <text evidence="5">Lipid metabolism; sphingolipid metabolism.</text>
</comment>
<protein>
    <recommendedName>
        <fullName evidence="25">S-(hydroxymethyl)glutathione dehydrogenase</fullName>
        <ecNumber evidence="10">1.1.1.1</ecNumber>
        <ecNumber evidence="9">1.1.1.284</ecNumber>
        <ecNumber evidence="11">2.3.1.50</ecNumber>
    </recommendedName>
</protein>
<dbReference type="Gene3D" id="3.40.50.720">
    <property type="entry name" value="NAD(P)-binding Rossmann-like Domain"/>
    <property type="match status" value="1"/>
</dbReference>
<reference evidence="32 33" key="1">
    <citation type="submission" date="2019-06" db="EMBL/GenBank/DDBJ databases">
        <title>Draft genomes of female and male turbot (Scophthalmus maximus).</title>
        <authorList>
            <person name="Xu H."/>
            <person name="Xu X.-W."/>
            <person name="Shao C."/>
            <person name="Chen S."/>
        </authorList>
    </citation>
    <scope>NUCLEOTIDE SEQUENCE [LARGE SCALE GENOMIC DNA]</scope>
    <source>
        <strain evidence="32">Ysfricsl-2016a</strain>
        <tissue evidence="32">Blood</tissue>
    </source>
</reference>
<dbReference type="InterPro" id="IPR015424">
    <property type="entry name" value="PyrdxlP-dep_Trfase"/>
</dbReference>
<dbReference type="InterPro" id="IPR011032">
    <property type="entry name" value="GroES-like_sf"/>
</dbReference>
<dbReference type="Gene3D" id="3.90.180.10">
    <property type="entry name" value="Medium-chain alcohol dehydrogenases, catalytic domain"/>
    <property type="match status" value="1"/>
</dbReference>
<keyword evidence="22" id="KW-0443">Lipid metabolism</keyword>
<evidence type="ECO:0000256" key="10">
    <source>
        <dbReference type="ARBA" id="ARBA00013190"/>
    </source>
</evidence>
<evidence type="ECO:0000256" key="23">
    <source>
        <dbReference type="ARBA" id="ARBA00023136"/>
    </source>
</evidence>
<evidence type="ECO:0000256" key="24">
    <source>
        <dbReference type="ARBA" id="ARBA00023315"/>
    </source>
</evidence>
<accession>A0A6A4TRG1</accession>
<dbReference type="SUPFAM" id="SSF53383">
    <property type="entry name" value="PLP-dependent transferases"/>
    <property type="match status" value="1"/>
</dbReference>
<keyword evidence="20" id="KW-0560">Oxidoreductase</keyword>
<evidence type="ECO:0000256" key="20">
    <source>
        <dbReference type="ARBA" id="ARBA00023002"/>
    </source>
</evidence>
<comment type="similarity">
    <text evidence="7">Belongs to the class-II pyridoxal-phosphate-dependent aminotransferase family.</text>
</comment>
<comment type="subcellular location">
    <subcellularLocation>
        <location evidence="3">Endoplasmic reticulum</location>
    </subcellularLocation>
    <subcellularLocation>
        <location evidence="4">Membrane</location>
    </subcellularLocation>
</comment>
<proteinExistence type="inferred from homology"/>
<evidence type="ECO:0000256" key="28">
    <source>
        <dbReference type="ARBA" id="ARBA00049164"/>
    </source>
</evidence>